<evidence type="ECO:0000313" key="3">
    <source>
        <dbReference type="Proteomes" id="UP001596620"/>
    </source>
</evidence>
<evidence type="ECO:0000256" key="1">
    <source>
        <dbReference type="SAM" id="Phobius"/>
    </source>
</evidence>
<keyword evidence="3" id="KW-1185">Reference proteome</keyword>
<protein>
    <submittedName>
        <fullName evidence="2">Uncharacterized protein</fullName>
    </submittedName>
</protein>
<dbReference type="EMBL" id="JBHTGR010000024">
    <property type="protein sequence ID" value="MFC7747406.1"/>
    <property type="molecule type" value="Genomic_DNA"/>
</dbReference>
<sequence length="204" mass="22683">MKIQRINDERLIMQNLKNIRIIYALQTLGMVAILGYNFITNGMIGVKENPLWIVFIASTVILAFLSLTTDERLISKNLQKIRIAYAVQTIGIIGILGYDFVAEGMDGMKDDPLWIVFIVSTIVLAFLSMNVSVDHESNKKSAKKGLVISFITLALISIIVGTLTSFSEGFSTTDGILTGVIFIICGCFPFLFLFSLRERKDDDS</sequence>
<feature type="transmembrane region" description="Helical" evidence="1">
    <location>
        <begin position="113"/>
        <end position="133"/>
    </location>
</feature>
<dbReference type="RefSeq" id="WP_382359003.1">
    <property type="nucleotide sequence ID" value="NZ_JBHTGR010000024.1"/>
</dbReference>
<dbReference type="Proteomes" id="UP001596620">
    <property type="component" value="Unassembled WGS sequence"/>
</dbReference>
<feature type="transmembrane region" description="Helical" evidence="1">
    <location>
        <begin position="176"/>
        <end position="196"/>
    </location>
</feature>
<feature type="transmembrane region" description="Helical" evidence="1">
    <location>
        <begin position="21"/>
        <end position="39"/>
    </location>
</feature>
<gene>
    <name evidence="2" type="ORF">ACFQU8_09190</name>
</gene>
<keyword evidence="1" id="KW-1133">Transmembrane helix</keyword>
<reference evidence="3" key="1">
    <citation type="journal article" date="2019" name="Int. J. Syst. Evol. Microbiol.">
        <title>The Global Catalogue of Microorganisms (GCM) 10K type strain sequencing project: providing services to taxonomists for standard genome sequencing and annotation.</title>
        <authorList>
            <consortium name="The Broad Institute Genomics Platform"/>
            <consortium name="The Broad Institute Genome Sequencing Center for Infectious Disease"/>
            <person name="Wu L."/>
            <person name="Ma J."/>
        </authorList>
    </citation>
    <scope>NUCLEOTIDE SEQUENCE [LARGE SCALE GENOMIC DNA]</scope>
    <source>
        <strain evidence="3">JCM 30234</strain>
    </source>
</reference>
<feature type="transmembrane region" description="Helical" evidence="1">
    <location>
        <begin position="145"/>
        <end position="164"/>
    </location>
</feature>
<feature type="transmembrane region" description="Helical" evidence="1">
    <location>
        <begin position="81"/>
        <end position="101"/>
    </location>
</feature>
<name>A0ABW2UU88_9BACI</name>
<keyword evidence="1" id="KW-0472">Membrane</keyword>
<keyword evidence="1" id="KW-0812">Transmembrane</keyword>
<feature type="transmembrane region" description="Helical" evidence="1">
    <location>
        <begin position="51"/>
        <end position="69"/>
    </location>
</feature>
<accession>A0ABW2UU88</accession>
<comment type="caution">
    <text evidence="2">The sequence shown here is derived from an EMBL/GenBank/DDBJ whole genome shotgun (WGS) entry which is preliminary data.</text>
</comment>
<organism evidence="2 3">
    <name type="scientific">Lentibacillus kimchii</name>
    <dbReference type="NCBI Taxonomy" id="1542911"/>
    <lineage>
        <taxon>Bacteria</taxon>
        <taxon>Bacillati</taxon>
        <taxon>Bacillota</taxon>
        <taxon>Bacilli</taxon>
        <taxon>Bacillales</taxon>
        <taxon>Bacillaceae</taxon>
        <taxon>Lentibacillus</taxon>
    </lineage>
</organism>
<evidence type="ECO:0000313" key="2">
    <source>
        <dbReference type="EMBL" id="MFC7747406.1"/>
    </source>
</evidence>
<proteinExistence type="predicted"/>